<feature type="region of interest" description="Disordered" evidence="2">
    <location>
        <begin position="285"/>
        <end position="330"/>
    </location>
</feature>
<name>A0ABY8FYQ6_9ACTO</name>
<keyword evidence="3" id="KW-1133">Transmembrane helix</keyword>
<accession>A0ABY8FYQ6</accession>
<dbReference type="InterPro" id="IPR042002">
    <property type="entry name" value="Sortase_C"/>
</dbReference>
<gene>
    <name evidence="4" type="ORF">P7079_01385</name>
</gene>
<dbReference type="Gene3D" id="2.40.260.10">
    <property type="entry name" value="Sortase"/>
    <property type="match status" value="1"/>
</dbReference>
<dbReference type="CDD" id="cd05827">
    <property type="entry name" value="Sortase_C"/>
    <property type="match status" value="1"/>
</dbReference>
<feature type="transmembrane region" description="Helical" evidence="3">
    <location>
        <begin position="258"/>
        <end position="282"/>
    </location>
</feature>
<evidence type="ECO:0000313" key="4">
    <source>
        <dbReference type="EMBL" id="WFM83661.1"/>
    </source>
</evidence>
<keyword evidence="3" id="KW-0812">Transmembrane</keyword>
<dbReference type="Pfam" id="PF04203">
    <property type="entry name" value="Sortase"/>
    <property type="match status" value="1"/>
</dbReference>
<dbReference type="Proteomes" id="UP001215216">
    <property type="component" value="Chromosome"/>
</dbReference>
<dbReference type="SUPFAM" id="SSF63817">
    <property type="entry name" value="Sortase"/>
    <property type="match status" value="1"/>
</dbReference>
<evidence type="ECO:0000256" key="2">
    <source>
        <dbReference type="SAM" id="MobiDB-lite"/>
    </source>
</evidence>
<evidence type="ECO:0000256" key="1">
    <source>
        <dbReference type="ARBA" id="ARBA00022801"/>
    </source>
</evidence>
<organism evidence="4 5">
    <name type="scientific">Arcanobacterium canis</name>
    <dbReference type="NCBI Taxonomy" id="999183"/>
    <lineage>
        <taxon>Bacteria</taxon>
        <taxon>Bacillati</taxon>
        <taxon>Actinomycetota</taxon>
        <taxon>Actinomycetes</taxon>
        <taxon>Actinomycetales</taxon>
        <taxon>Actinomycetaceae</taxon>
        <taxon>Arcanobacterium</taxon>
    </lineage>
</organism>
<dbReference type="InterPro" id="IPR005754">
    <property type="entry name" value="Sortase"/>
</dbReference>
<feature type="compositionally biased region" description="Basic and acidic residues" evidence="2">
    <location>
        <begin position="316"/>
        <end position="330"/>
    </location>
</feature>
<dbReference type="NCBIfam" id="NF033745">
    <property type="entry name" value="class_C_sortase"/>
    <property type="match status" value="1"/>
</dbReference>
<dbReference type="RefSeq" id="WP_278013056.1">
    <property type="nucleotide sequence ID" value="NZ_CP121208.1"/>
</dbReference>
<dbReference type="EMBL" id="CP121208">
    <property type="protein sequence ID" value="WFM83661.1"/>
    <property type="molecule type" value="Genomic_DNA"/>
</dbReference>
<reference evidence="4 5" key="1">
    <citation type="submission" date="2023-03" db="EMBL/GenBank/DDBJ databases">
        <title>Complete genome of Arcanobacterium canis strain DSM 25104 isolated in 2010 from a canine otitis externa in Germany.</title>
        <authorList>
            <person name="Borowiak M."/>
            <person name="Kreitlow A."/>
            <person name="Malorny B."/>
            <person name="Laemmler C."/>
            <person name="Prenger-Berninghoff E."/>
            <person name="Ploetz M."/>
            <person name="Abdulmawjood A."/>
        </authorList>
    </citation>
    <scope>NUCLEOTIDE SEQUENCE [LARGE SCALE GENOMIC DNA]</scope>
    <source>
        <strain evidence="4 5">DSM 25104</strain>
    </source>
</reference>
<protein>
    <submittedName>
        <fullName evidence="4">Class C sortase</fullName>
    </submittedName>
</protein>
<evidence type="ECO:0000256" key="3">
    <source>
        <dbReference type="SAM" id="Phobius"/>
    </source>
</evidence>
<proteinExistence type="predicted"/>
<keyword evidence="5" id="KW-1185">Reference proteome</keyword>
<dbReference type="InterPro" id="IPR023365">
    <property type="entry name" value="Sortase_dom-sf"/>
</dbReference>
<feature type="compositionally biased region" description="Basic residues" evidence="2">
    <location>
        <begin position="302"/>
        <end position="311"/>
    </location>
</feature>
<keyword evidence="3" id="KW-0472">Membrane</keyword>
<keyword evidence="1" id="KW-0378">Hydrolase</keyword>
<evidence type="ECO:0000313" key="5">
    <source>
        <dbReference type="Proteomes" id="UP001215216"/>
    </source>
</evidence>
<dbReference type="NCBIfam" id="TIGR01076">
    <property type="entry name" value="sortase_fam"/>
    <property type="match status" value="1"/>
</dbReference>
<sequence length="330" mass="35705">MRVYVSRMIAALLAIAGISLALYPSAASWIYQYNQAKVFGDYAKEISHLQPDARTQITQARKYNAALSSGAAVPSFSHKASGTGKIDSSKEGIKPYQEQLVSGRGDIIGRVVVESADIDLPVYRGATEENLLKGAAHLEGTSLPVGGTDTRTVITGHRGLANAEMFTHLDRVKKGDLFSINVLGEIFTYKVFEIKVVEPEDSDSILPQAGKDLATLITCTPLGINSHRILVTGERVYPTPAAEQERASGASDLPHFPWLLLGGGVGIVVALVYIVRNALLAYRSRRSREQRGQSQPSGVQRGRARHGRARHGQSTDGEHPGTDGERPRQL</sequence>